<keyword evidence="4 10" id="KW-0378">Hydrolase</keyword>
<feature type="domain" description="DDH" evidence="6">
    <location>
        <begin position="84"/>
        <end position="229"/>
    </location>
</feature>
<dbReference type="Pfam" id="PF17768">
    <property type="entry name" value="RecJ_OB"/>
    <property type="match status" value="1"/>
</dbReference>
<dbReference type="PANTHER" id="PTHR30255">
    <property type="entry name" value="SINGLE-STRANDED-DNA-SPECIFIC EXONUCLEASE RECJ"/>
    <property type="match status" value="1"/>
</dbReference>
<dbReference type="InterPro" id="IPR051673">
    <property type="entry name" value="SSDNA_exonuclease_RecJ"/>
</dbReference>
<evidence type="ECO:0000259" key="8">
    <source>
        <dbReference type="Pfam" id="PF17768"/>
    </source>
</evidence>
<evidence type="ECO:0000313" key="10">
    <source>
        <dbReference type="EMBL" id="MDP9763462.1"/>
    </source>
</evidence>
<evidence type="ECO:0000256" key="3">
    <source>
        <dbReference type="ARBA" id="ARBA00022722"/>
    </source>
</evidence>
<dbReference type="InterPro" id="IPR001667">
    <property type="entry name" value="DDH_dom"/>
</dbReference>
<dbReference type="Proteomes" id="UP001232163">
    <property type="component" value="Unassembled WGS sequence"/>
</dbReference>
<dbReference type="InterPro" id="IPR004610">
    <property type="entry name" value="RecJ"/>
</dbReference>
<dbReference type="Pfam" id="PF02272">
    <property type="entry name" value="DHHA1"/>
    <property type="match status" value="1"/>
</dbReference>
<dbReference type="InterPro" id="IPR003156">
    <property type="entry name" value="DHHA1_dom"/>
</dbReference>
<keyword evidence="5 10" id="KW-0269">Exonuclease</keyword>
<dbReference type="InterPro" id="IPR041122">
    <property type="entry name" value="RecJ_OB"/>
</dbReference>
<reference evidence="10 11" key="1">
    <citation type="submission" date="2023-07" db="EMBL/GenBank/DDBJ databases">
        <title>Genomic Encyclopedia of Type Strains, Phase IV (KMG-IV): sequencing the most valuable type-strain genomes for metagenomic binning, comparative biology and taxonomic classification.</title>
        <authorList>
            <person name="Goeker M."/>
        </authorList>
    </citation>
    <scope>NUCLEOTIDE SEQUENCE [LARGE SCALE GENOMIC DNA]</scope>
    <source>
        <strain evidence="10 11">NIO-1023</strain>
    </source>
</reference>
<feature type="domain" description="DHHA1" evidence="7">
    <location>
        <begin position="343"/>
        <end position="431"/>
    </location>
</feature>
<evidence type="ECO:0000256" key="4">
    <source>
        <dbReference type="ARBA" id="ARBA00022801"/>
    </source>
</evidence>
<comment type="similarity">
    <text evidence="1">Belongs to the RecJ family.</text>
</comment>
<dbReference type="GO" id="GO:0004527">
    <property type="term" value="F:exonuclease activity"/>
    <property type="evidence" value="ECO:0007669"/>
    <property type="project" value="UniProtKB-KW"/>
</dbReference>
<protein>
    <recommendedName>
        <fullName evidence="2">Single-stranded-DNA-specific exonuclease RecJ</fullName>
    </recommendedName>
</protein>
<evidence type="ECO:0000259" key="9">
    <source>
        <dbReference type="Pfam" id="PF20748"/>
    </source>
</evidence>
<dbReference type="SUPFAM" id="SSF64182">
    <property type="entry name" value="DHH phosphoesterases"/>
    <property type="match status" value="1"/>
</dbReference>
<dbReference type="Gene3D" id="3.10.310.30">
    <property type="match status" value="1"/>
</dbReference>
<dbReference type="Pfam" id="PF20748">
    <property type="entry name" value="RecJ_C_Deinoc"/>
    <property type="match status" value="1"/>
</dbReference>
<dbReference type="InterPro" id="IPR048918">
    <property type="entry name" value="RecJ_C_deino"/>
</dbReference>
<evidence type="ECO:0000256" key="5">
    <source>
        <dbReference type="ARBA" id="ARBA00022839"/>
    </source>
</evidence>
<evidence type="ECO:0000259" key="6">
    <source>
        <dbReference type="Pfam" id="PF01368"/>
    </source>
</evidence>
<comment type="caution">
    <text evidence="10">The sequence shown here is derived from an EMBL/GenBank/DDBJ whole genome shotgun (WGS) entry which is preliminary data.</text>
</comment>
<keyword evidence="3" id="KW-0540">Nuclease</keyword>
<feature type="domain" description="RecJ OB" evidence="8">
    <location>
        <begin position="442"/>
        <end position="535"/>
    </location>
</feature>
<dbReference type="InterPro" id="IPR038763">
    <property type="entry name" value="DHH_sf"/>
</dbReference>
<accession>A0ABT9MA64</accession>
<dbReference type="Gene3D" id="3.90.1640.30">
    <property type="match status" value="1"/>
</dbReference>
<evidence type="ECO:0000313" key="11">
    <source>
        <dbReference type="Proteomes" id="UP001232163"/>
    </source>
</evidence>
<evidence type="ECO:0000256" key="2">
    <source>
        <dbReference type="ARBA" id="ARBA00019841"/>
    </source>
</evidence>
<dbReference type="EMBL" id="JAURUR010000002">
    <property type="protein sequence ID" value="MDP9763462.1"/>
    <property type="molecule type" value="Genomic_DNA"/>
</dbReference>
<proteinExistence type="inferred from homology"/>
<sequence>MTARKPPQPVTPVTEWRLAPPCTEAELVAAMRTWGVSAPLAQVLVGRGVTQDLLTPELSLTPNPALREAAGRIVKAIRDRRRLRIHGDYDADGVSATAVLVLGLRELGADVHGFIPHRLTDGYGLHPDRLAEHAAACDVLVTVDCGVTNLEEVRGLLDLGVEVIVTDHHSPGPDFPRTLVVHPHLTENFDGARHNLTGAGVAYHLLWAVHEELGLPEPSSLAPLATLGTIADVAPLVGENRALVQRGLELMAGTELPGLRALIEAGRVKRPSARDVAFVLAPRINAAGRLGEADIALSLLTTSSAHEAARLAEYLEIRNQERRKLQDAMFEQALNIVRPEDPALVVTHEDWHAGVMGIVASKLVDTFHKPVFIVAQGKGSVRSTPGISAVEGLRFSADLLKRFGGHPGAAGFSMDAAQFEAFQGRIHEFVKQFPAPRRTVTLDAALPGKAASSDLLDEVLAFEPFGEGHAPPLWHLRDHLSEVRLVGKRGDTLQFRLGALRGLKFGEPQATPGEHDLAAQLTSSEWRGQSRLELHGQALRRPERLSIAGPDVPAGHLARLDPRAALARLHAGAAAYATGAVATYLRDNVPGLTLIQPGEEHPEGTLILYALPDETDLIRWLSGGEVLFALGPKTLSDLEGQFSAFAGVPAPASTDADDLRRVRAARAYRQWQWAHHYRTLDDEGWARSVHAMLGVPVPSADRVHEAALVGAD</sequence>
<evidence type="ECO:0000259" key="7">
    <source>
        <dbReference type="Pfam" id="PF02272"/>
    </source>
</evidence>
<name>A0ABT9MA64_9DEIO</name>
<feature type="domain" description="Single-stranded-DNA-specific exonuclease RecJ C-terminal" evidence="9">
    <location>
        <begin position="548"/>
        <end position="698"/>
    </location>
</feature>
<organism evidence="10 11">
    <name type="scientific">Deinococcus enclensis</name>
    <dbReference type="NCBI Taxonomy" id="1049582"/>
    <lineage>
        <taxon>Bacteria</taxon>
        <taxon>Thermotogati</taxon>
        <taxon>Deinococcota</taxon>
        <taxon>Deinococci</taxon>
        <taxon>Deinococcales</taxon>
        <taxon>Deinococcaceae</taxon>
        <taxon>Deinococcus</taxon>
    </lineage>
</organism>
<dbReference type="Pfam" id="PF01368">
    <property type="entry name" value="DHH"/>
    <property type="match status" value="1"/>
</dbReference>
<gene>
    <name evidence="10" type="ORF">QO006_000879</name>
</gene>
<dbReference type="NCBIfam" id="TIGR00644">
    <property type="entry name" value="recJ"/>
    <property type="match status" value="1"/>
</dbReference>
<keyword evidence="11" id="KW-1185">Reference proteome</keyword>
<evidence type="ECO:0000256" key="1">
    <source>
        <dbReference type="ARBA" id="ARBA00005915"/>
    </source>
</evidence>
<dbReference type="PANTHER" id="PTHR30255:SF2">
    <property type="entry name" value="SINGLE-STRANDED-DNA-SPECIFIC EXONUCLEASE RECJ"/>
    <property type="match status" value="1"/>
</dbReference>